<reference evidence="3" key="1">
    <citation type="submission" date="2023-01" db="EMBL/GenBank/DDBJ databases">
        <title>Genome assembly of the deep-sea coral Lophelia pertusa.</title>
        <authorList>
            <person name="Herrera S."/>
            <person name="Cordes E."/>
        </authorList>
    </citation>
    <scope>NUCLEOTIDE SEQUENCE</scope>
    <source>
        <strain evidence="3">USNM1676648</strain>
        <tissue evidence="3">Polyp</tissue>
    </source>
</reference>
<organism evidence="3 4">
    <name type="scientific">Desmophyllum pertusum</name>
    <dbReference type="NCBI Taxonomy" id="174260"/>
    <lineage>
        <taxon>Eukaryota</taxon>
        <taxon>Metazoa</taxon>
        <taxon>Cnidaria</taxon>
        <taxon>Anthozoa</taxon>
        <taxon>Hexacorallia</taxon>
        <taxon>Scleractinia</taxon>
        <taxon>Caryophylliina</taxon>
        <taxon>Caryophylliidae</taxon>
        <taxon>Desmophyllum</taxon>
    </lineage>
</organism>
<comment type="caution">
    <text evidence="3">The sequence shown here is derived from an EMBL/GenBank/DDBJ whole genome shotgun (WGS) entry which is preliminary data.</text>
</comment>
<feature type="domain" description="Ig-like" evidence="1">
    <location>
        <begin position="29"/>
        <end position="101"/>
    </location>
</feature>
<dbReference type="AlphaFoldDB" id="A0A9W9ZQM2"/>
<protein>
    <recommendedName>
        <fullName evidence="5">Titin</fullName>
    </recommendedName>
</protein>
<dbReference type="CDD" id="cd00063">
    <property type="entry name" value="FN3"/>
    <property type="match status" value="1"/>
</dbReference>
<dbReference type="Proteomes" id="UP001163046">
    <property type="component" value="Unassembled WGS sequence"/>
</dbReference>
<dbReference type="Gene3D" id="2.60.40.10">
    <property type="entry name" value="Immunoglobulins"/>
    <property type="match status" value="2"/>
</dbReference>
<evidence type="ECO:0000313" key="3">
    <source>
        <dbReference type="EMBL" id="KAJ7385615.1"/>
    </source>
</evidence>
<dbReference type="SUPFAM" id="SSF48726">
    <property type="entry name" value="Immunoglobulin"/>
    <property type="match status" value="1"/>
</dbReference>
<evidence type="ECO:0000313" key="4">
    <source>
        <dbReference type="Proteomes" id="UP001163046"/>
    </source>
</evidence>
<dbReference type="InterPro" id="IPR007110">
    <property type="entry name" value="Ig-like_dom"/>
</dbReference>
<proteinExistence type="predicted"/>
<dbReference type="InterPro" id="IPR036116">
    <property type="entry name" value="FN3_sf"/>
</dbReference>
<dbReference type="SUPFAM" id="SSF49265">
    <property type="entry name" value="Fibronectin type III"/>
    <property type="match status" value="1"/>
</dbReference>
<dbReference type="OrthoDB" id="504170at2759"/>
<name>A0A9W9ZQM2_9CNID</name>
<dbReference type="SMART" id="SM00060">
    <property type="entry name" value="FN3"/>
    <property type="match status" value="1"/>
</dbReference>
<accession>A0A9W9ZQM2</accession>
<evidence type="ECO:0000259" key="2">
    <source>
        <dbReference type="PROSITE" id="PS50853"/>
    </source>
</evidence>
<dbReference type="InterPro" id="IPR013783">
    <property type="entry name" value="Ig-like_fold"/>
</dbReference>
<dbReference type="EMBL" id="MU825880">
    <property type="protein sequence ID" value="KAJ7385615.1"/>
    <property type="molecule type" value="Genomic_DNA"/>
</dbReference>
<dbReference type="Pfam" id="PF00041">
    <property type="entry name" value="fn3"/>
    <property type="match status" value="1"/>
</dbReference>
<sequence>MAEFDYVKIKVVDLMIDRKNSTQVMESWEGHKISLKCAVTKAHPNSPVRFFWNEHSDGTSLIGKQVDWKEISQMTMVTTKDEDFQPVTCTAKTLATTQTLTIIIKRLCSPSAPLNLTNSLARKERPPFDVRIAWSPPEENGGSPVVQYSLEYKERGAPWIDGTELTTNNTYMTIIKNEKAYSYEVRVTARNKFGLGLHRKS</sequence>
<dbReference type="PROSITE" id="PS50853">
    <property type="entry name" value="FN3"/>
    <property type="match status" value="1"/>
</dbReference>
<dbReference type="InterPro" id="IPR036179">
    <property type="entry name" value="Ig-like_dom_sf"/>
</dbReference>
<dbReference type="InterPro" id="IPR003961">
    <property type="entry name" value="FN3_dom"/>
</dbReference>
<evidence type="ECO:0008006" key="5">
    <source>
        <dbReference type="Google" id="ProtNLM"/>
    </source>
</evidence>
<gene>
    <name evidence="3" type="ORF">OS493_015202</name>
</gene>
<dbReference type="PROSITE" id="PS50835">
    <property type="entry name" value="IG_LIKE"/>
    <property type="match status" value="1"/>
</dbReference>
<feature type="domain" description="Fibronectin type-III" evidence="2">
    <location>
        <begin position="112"/>
        <end position="201"/>
    </location>
</feature>
<keyword evidence="4" id="KW-1185">Reference proteome</keyword>
<evidence type="ECO:0000259" key="1">
    <source>
        <dbReference type="PROSITE" id="PS50835"/>
    </source>
</evidence>